<dbReference type="GO" id="GO:0016829">
    <property type="term" value="F:lyase activity"/>
    <property type="evidence" value="ECO:0007669"/>
    <property type="project" value="UniProtKB-KW"/>
</dbReference>
<dbReference type="Pfam" id="PF13378">
    <property type="entry name" value="MR_MLE_C"/>
    <property type="match status" value="1"/>
</dbReference>
<dbReference type="AlphaFoldDB" id="A0A2S3U2H7"/>
<dbReference type="PANTHER" id="PTHR48080">
    <property type="entry name" value="D-GALACTONATE DEHYDRATASE-RELATED"/>
    <property type="match status" value="1"/>
</dbReference>
<dbReference type="GO" id="GO:0046872">
    <property type="term" value="F:metal ion binding"/>
    <property type="evidence" value="ECO:0007669"/>
    <property type="project" value="UniProtKB-KW"/>
</dbReference>
<evidence type="ECO:0000259" key="5">
    <source>
        <dbReference type="SMART" id="SM00922"/>
    </source>
</evidence>
<dbReference type="PROSITE" id="PS00908">
    <property type="entry name" value="MR_MLE_1"/>
    <property type="match status" value="1"/>
</dbReference>
<evidence type="ECO:0000256" key="2">
    <source>
        <dbReference type="ARBA" id="ARBA00022842"/>
    </source>
</evidence>
<evidence type="ECO:0000256" key="1">
    <source>
        <dbReference type="ARBA" id="ARBA00022723"/>
    </source>
</evidence>
<dbReference type="GeneID" id="77217467"/>
<dbReference type="InterPro" id="IPR013341">
    <property type="entry name" value="Mandelate_racemase_N_dom"/>
</dbReference>
<dbReference type="Proteomes" id="UP000236990">
    <property type="component" value="Unassembled WGS sequence"/>
</dbReference>
<dbReference type="EMBL" id="NKCZ01000125">
    <property type="protein sequence ID" value="POD81975.1"/>
    <property type="molecule type" value="Genomic_DNA"/>
</dbReference>
<feature type="region of interest" description="Disordered" evidence="4">
    <location>
        <begin position="1"/>
        <end position="26"/>
    </location>
</feature>
<dbReference type="GO" id="GO:0018838">
    <property type="term" value="F:mandelate racemase activity"/>
    <property type="evidence" value="ECO:0007669"/>
    <property type="project" value="UniProtKB-EC"/>
</dbReference>
<name>A0A2S3U2H7_LACPN</name>
<dbReference type="Gene3D" id="3.30.390.10">
    <property type="entry name" value="Enolase-like, N-terminal domain"/>
    <property type="match status" value="1"/>
</dbReference>
<dbReference type="CDD" id="cd03316">
    <property type="entry name" value="MR_like"/>
    <property type="match status" value="1"/>
</dbReference>
<feature type="domain" description="Mandelate racemase/muconate lactonizing enzyme C-terminal" evidence="5">
    <location>
        <begin position="157"/>
        <end position="273"/>
    </location>
</feature>
<dbReference type="InterPro" id="IPR034593">
    <property type="entry name" value="DgoD-like"/>
</dbReference>
<dbReference type="InterPro" id="IPR036849">
    <property type="entry name" value="Enolase-like_C_sf"/>
</dbReference>
<keyword evidence="1" id="KW-0479">Metal-binding</keyword>
<dbReference type="Gene3D" id="3.20.20.120">
    <property type="entry name" value="Enolase-like C-terminal domain"/>
    <property type="match status" value="1"/>
</dbReference>
<organism evidence="6 7">
    <name type="scientific">Lactiplantibacillus plantarum subsp. plantarum</name>
    <dbReference type="NCBI Taxonomy" id="337330"/>
    <lineage>
        <taxon>Bacteria</taxon>
        <taxon>Bacillati</taxon>
        <taxon>Bacillota</taxon>
        <taxon>Bacilli</taxon>
        <taxon>Lactobacillales</taxon>
        <taxon>Lactobacillaceae</taxon>
        <taxon>Lactiplantibacillus</taxon>
    </lineage>
</organism>
<keyword evidence="2" id="KW-0460">Magnesium</keyword>
<dbReference type="InterPro" id="IPR029065">
    <property type="entry name" value="Enolase_C-like"/>
</dbReference>
<dbReference type="InterPro" id="IPR018110">
    <property type="entry name" value="Mandel_Rmase/mucon_lact_enz_CS"/>
</dbReference>
<dbReference type="InterPro" id="IPR013342">
    <property type="entry name" value="Mandelate_racemase_C"/>
</dbReference>
<dbReference type="SUPFAM" id="SSF51604">
    <property type="entry name" value="Enolase C-terminal domain-like"/>
    <property type="match status" value="1"/>
</dbReference>
<evidence type="ECO:0000313" key="7">
    <source>
        <dbReference type="Proteomes" id="UP000236990"/>
    </source>
</evidence>
<dbReference type="SMART" id="SM00922">
    <property type="entry name" value="MR_MLE"/>
    <property type="match status" value="1"/>
</dbReference>
<reference evidence="6 7" key="1">
    <citation type="submission" date="2017-06" db="EMBL/GenBank/DDBJ databases">
        <title>Genome sequence of Lactobacillus plantarum subsp. plantarum strain SRCM101258.</title>
        <authorList>
            <person name="Cho S.H."/>
        </authorList>
    </citation>
    <scope>NUCLEOTIDE SEQUENCE [LARGE SCALE GENOMIC DNA]</scope>
    <source>
        <strain evidence="6 7">SRCM101258</strain>
    </source>
</reference>
<comment type="caution">
    <text evidence="6">The sequence shown here is derived from an EMBL/GenBank/DDBJ whole genome shotgun (WGS) entry which is preliminary data.</text>
</comment>
<dbReference type="EC" id="5.1.2.2" evidence="6"/>
<feature type="compositionally biased region" description="Polar residues" evidence="4">
    <location>
        <begin position="11"/>
        <end position="26"/>
    </location>
</feature>
<dbReference type="Pfam" id="PF02746">
    <property type="entry name" value="MR_MLE_N"/>
    <property type="match status" value="1"/>
</dbReference>
<evidence type="ECO:0000256" key="3">
    <source>
        <dbReference type="ARBA" id="ARBA00023239"/>
    </source>
</evidence>
<sequence>MKIISADVMQVPSTDPSFSGNSKGSTEDWSPIVLRLNTDTGISGFGEAGLAYGKGWRGGLGMLQDFCHVIIGENPLNIEKIWHQLQTTTYWGLAGGVAVNAAISAIDIALWDIKGKYYQTPIYQLLGGKTNDHLRTYASQLQYNWGAHIEKERLLTPEDYAEVTRKVMNEGYDALKFDPIIFSNQADGGGNWHTTGPLTTQVMQTTYDRVKAMRDAGGDDLDIIIDMHANTDTTAAIQIGQLLEPLRIWYYEEPVSPLNPDNTLEVAQHVNIPIAAGERVFTRWGFRELFEKRAIKVVQPDLCLCGGISEAKKICDMAEIYDINAQIHVCGSPIATAAALQTEAAISNFVIHEQYQRALNENDRRTCIHDYQPENGVFKVPDHPGLGQELTPETIAKSQLFTVD</sequence>
<protein>
    <submittedName>
        <fullName evidence="6">Mandelate racemase</fullName>
        <ecNumber evidence="6">5.1.2.2</ecNumber>
    </submittedName>
</protein>
<gene>
    <name evidence="6" type="primary">mdlA</name>
    <name evidence="6" type="ORF">S101258_03007</name>
</gene>
<dbReference type="PANTHER" id="PTHR48080:SF2">
    <property type="entry name" value="D-GALACTONATE DEHYDRATASE"/>
    <property type="match status" value="1"/>
</dbReference>
<dbReference type="SUPFAM" id="SSF54826">
    <property type="entry name" value="Enolase N-terminal domain-like"/>
    <property type="match status" value="1"/>
</dbReference>
<dbReference type="RefSeq" id="WP_061871768.1">
    <property type="nucleotide sequence ID" value="NZ_CP021528.1"/>
</dbReference>
<dbReference type="SFLD" id="SFLDS00001">
    <property type="entry name" value="Enolase"/>
    <property type="match status" value="1"/>
</dbReference>
<keyword evidence="6" id="KW-0413">Isomerase</keyword>
<dbReference type="SFLD" id="SFLDG00179">
    <property type="entry name" value="mandelate_racemase"/>
    <property type="match status" value="1"/>
</dbReference>
<dbReference type="InterPro" id="IPR029017">
    <property type="entry name" value="Enolase-like_N"/>
</dbReference>
<keyword evidence="3" id="KW-0456">Lyase</keyword>
<accession>A0A2S3U2H7</accession>
<proteinExistence type="predicted"/>
<dbReference type="GO" id="GO:0009063">
    <property type="term" value="P:amino acid catabolic process"/>
    <property type="evidence" value="ECO:0007669"/>
    <property type="project" value="InterPro"/>
</dbReference>
<evidence type="ECO:0000313" key="6">
    <source>
        <dbReference type="EMBL" id="POD81975.1"/>
    </source>
</evidence>
<evidence type="ECO:0000256" key="4">
    <source>
        <dbReference type="SAM" id="MobiDB-lite"/>
    </source>
</evidence>